<evidence type="ECO:0000256" key="1">
    <source>
        <dbReference type="SAM" id="Phobius"/>
    </source>
</evidence>
<gene>
    <name evidence="3" type="ORF">CORTU0001_1295</name>
</gene>
<dbReference type="InterPro" id="IPR005182">
    <property type="entry name" value="YdbS-like_PH"/>
</dbReference>
<evidence type="ECO:0000313" key="4">
    <source>
        <dbReference type="Proteomes" id="UP000004384"/>
    </source>
</evidence>
<dbReference type="PIRSF" id="PIRSF026631">
    <property type="entry name" value="UCP026631"/>
    <property type="match status" value="1"/>
</dbReference>
<dbReference type="Pfam" id="PF03703">
    <property type="entry name" value="bPH_2"/>
    <property type="match status" value="3"/>
</dbReference>
<feature type="transmembrane region" description="Helical" evidence="1">
    <location>
        <begin position="21"/>
        <end position="43"/>
    </location>
</feature>
<dbReference type="Proteomes" id="UP000004384">
    <property type="component" value="Unassembled WGS sequence"/>
</dbReference>
<feature type="domain" description="YdbS-like PH" evidence="2">
    <location>
        <begin position="262"/>
        <end position="319"/>
    </location>
</feature>
<comment type="caution">
    <text evidence="3">The sequence shown here is derived from an EMBL/GenBank/DDBJ whole genome shotgun (WGS) entry which is preliminary data.</text>
</comment>
<dbReference type="PANTHER" id="PTHR34473:SF2">
    <property type="entry name" value="UPF0699 TRANSMEMBRANE PROTEIN YDBT"/>
    <property type="match status" value="1"/>
</dbReference>
<feature type="transmembrane region" description="Helical" evidence="1">
    <location>
        <begin position="63"/>
        <end position="84"/>
    </location>
</feature>
<dbReference type="EMBL" id="ACVP01000003">
    <property type="protein sequence ID" value="EET78427.1"/>
    <property type="molecule type" value="Genomic_DNA"/>
</dbReference>
<keyword evidence="1" id="KW-0472">Membrane</keyword>
<reference evidence="3 4" key="1">
    <citation type="submission" date="2009-06" db="EMBL/GenBank/DDBJ databases">
        <authorList>
            <person name="Dodson R."/>
            <person name="Sebastian Y."/>
            <person name="Madupu R."/>
            <person name="Durkin A.S."/>
            <person name="Torralba M."/>
            <person name="Methe B."/>
            <person name="Sutton G.G."/>
            <person name="Strausberg R.L."/>
            <person name="Nelson K.E."/>
        </authorList>
    </citation>
    <scope>NUCLEOTIDE SEQUENCE [LARGE SCALE GENOMIC DNA]</scope>
    <source>
        <strain evidence="3 4">SK141</strain>
    </source>
</reference>
<organism evidence="3 4">
    <name type="scientific">Corynebacterium tuberculostearicum SK141</name>
    <dbReference type="NCBI Taxonomy" id="553206"/>
    <lineage>
        <taxon>Bacteria</taxon>
        <taxon>Bacillati</taxon>
        <taxon>Actinomycetota</taxon>
        <taxon>Actinomycetes</taxon>
        <taxon>Mycobacteriales</taxon>
        <taxon>Corynebacteriaceae</taxon>
        <taxon>Corynebacterium</taxon>
    </lineage>
</organism>
<dbReference type="PANTHER" id="PTHR34473">
    <property type="entry name" value="UPF0699 TRANSMEMBRANE PROTEIN YDBS"/>
    <property type="match status" value="1"/>
</dbReference>
<feature type="domain" description="YdbS-like PH" evidence="2">
    <location>
        <begin position="367"/>
        <end position="438"/>
    </location>
</feature>
<evidence type="ECO:0000259" key="2">
    <source>
        <dbReference type="Pfam" id="PF03703"/>
    </source>
</evidence>
<protein>
    <recommendedName>
        <fullName evidence="2">YdbS-like PH domain-containing protein</fullName>
    </recommendedName>
</protein>
<proteinExistence type="predicted"/>
<feature type="transmembrane region" description="Helical" evidence="1">
    <location>
        <begin position="217"/>
        <end position="238"/>
    </location>
</feature>
<feature type="domain" description="YdbS-like PH" evidence="2">
    <location>
        <begin position="84"/>
        <end position="162"/>
    </location>
</feature>
<name>C6R701_9CORY</name>
<keyword evidence="1" id="KW-1133">Transmembrane helix</keyword>
<accession>C6R701</accession>
<dbReference type="InterPro" id="IPR014529">
    <property type="entry name" value="UCP026631"/>
</dbReference>
<evidence type="ECO:0000313" key="3">
    <source>
        <dbReference type="EMBL" id="EET78427.1"/>
    </source>
</evidence>
<sequence length="457" mass="49805">MSDQSSTTPQYQHVHRLTPLLRLWSVILALIAAFALNVNMAALRDIFAFITGEHRGEALRDTALALAGFIAVCAVVWLVSGLWWRRMGYRLGAEELSLRRGLLSVQLRTARYDRTQAVDVVEPVIARLFRLAAVRVETAGGQSSVIEIAYLKKSDAEALRDDILARVHGAPAPTPAATDTDIDATSADAIGAHTPAATVEEPALVPEIPIARSLMAAALRASTLFLVGFLIVVVVTRLPLSTALPILVGAIPNAWNVLDSSWRYTARTDGEVLNITYGLADRRRQSIRLDRIHAVQITQPFLWRPLGWYEVRVSVAGYGASASGKASGSTRILPVGTLVQARQFLPADAAPTYASPARAKWVSPLDYRQQTVALTGEYVIVRNGRLNRRVKAIHTSHIQELTYRRGPISQALGLATVDLDLVQGPVRMAARNLTLADATALLARLRSRQLPGLKPPR</sequence>
<dbReference type="AlphaFoldDB" id="C6R701"/>
<dbReference type="RefSeq" id="WP_005326798.1">
    <property type="nucleotide sequence ID" value="NZ_ACVP01000003.1"/>
</dbReference>
<keyword evidence="1" id="KW-0812">Transmembrane</keyword>